<dbReference type="Pfam" id="PF21317">
    <property type="entry name" value="BetaGal_ABD_1"/>
    <property type="match status" value="1"/>
</dbReference>
<feature type="domain" description="Beta-galactosidase galactose-binding" evidence="8">
    <location>
        <begin position="562"/>
        <end position="621"/>
    </location>
</feature>
<evidence type="ECO:0000259" key="7">
    <source>
        <dbReference type="Pfam" id="PF21317"/>
    </source>
</evidence>
<dbReference type="Proteomes" id="UP001652700">
    <property type="component" value="Unplaced"/>
</dbReference>
<comment type="catalytic activity">
    <reaction evidence="4">
        <text>Hydrolysis of terminal non-reducing beta-D-galactose residues in beta-D-galactosides.</text>
        <dbReference type="EC" id="3.2.1.23"/>
    </reaction>
</comment>
<dbReference type="Gene3D" id="3.20.20.80">
    <property type="entry name" value="Glycosidases"/>
    <property type="match status" value="1"/>
</dbReference>
<dbReference type="GeneID" id="126884014"/>
<dbReference type="InterPro" id="IPR017853">
    <property type="entry name" value="GH"/>
</dbReference>
<comment type="similarity">
    <text evidence="1 5">Belongs to the glycosyl hydrolase 35 family.</text>
</comment>
<keyword evidence="10" id="KW-1185">Reference proteome</keyword>
<dbReference type="PIRSF" id="PIRSF006336">
    <property type="entry name" value="B-gal"/>
    <property type="match status" value="1"/>
</dbReference>
<evidence type="ECO:0000259" key="6">
    <source>
        <dbReference type="Pfam" id="PF01301"/>
    </source>
</evidence>
<dbReference type="PROSITE" id="PS01182">
    <property type="entry name" value="GLYCOSYL_HYDROL_F35"/>
    <property type="match status" value="1"/>
</dbReference>
<dbReference type="Gene3D" id="2.60.120.260">
    <property type="entry name" value="Galactose-binding domain-like"/>
    <property type="match status" value="2"/>
</dbReference>
<dbReference type="SUPFAM" id="SSF51445">
    <property type="entry name" value="(Trans)glycosidases"/>
    <property type="match status" value="1"/>
</dbReference>
<evidence type="ECO:0000256" key="4">
    <source>
        <dbReference type="RuleBase" id="RU000675"/>
    </source>
</evidence>
<dbReference type="Pfam" id="PF01301">
    <property type="entry name" value="Glyco_hydro_35"/>
    <property type="match status" value="1"/>
</dbReference>
<evidence type="ECO:0000313" key="10">
    <source>
        <dbReference type="Proteomes" id="UP001652700"/>
    </source>
</evidence>
<dbReference type="RefSeq" id="XP_050505746.1">
    <property type="nucleotide sequence ID" value="XM_050649789.1"/>
</dbReference>
<dbReference type="EnsemblMetazoa" id="XM_050649789.1">
    <property type="protein sequence ID" value="XP_050505746.1"/>
    <property type="gene ID" value="LOC126884014"/>
</dbReference>
<evidence type="ECO:0000256" key="3">
    <source>
        <dbReference type="ARBA" id="ARBA00023295"/>
    </source>
</evidence>
<evidence type="ECO:0000313" key="9">
    <source>
        <dbReference type="EnsemblMetazoa" id="XP_050505746.1"/>
    </source>
</evidence>
<dbReference type="InterPro" id="IPR026283">
    <property type="entry name" value="B-gal_1-like"/>
</dbReference>
<dbReference type="EC" id="3.2.1.23" evidence="4"/>
<dbReference type="InterPro" id="IPR048912">
    <property type="entry name" value="BetaGal1-like_ABD1"/>
</dbReference>
<organism evidence="9 10">
    <name type="scientific">Diabrotica virgifera virgifera</name>
    <name type="common">western corn rootworm</name>
    <dbReference type="NCBI Taxonomy" id="50390"/>
    <lineage>
        <taxon>Eukaryota</taxon>
        <taxon>Metazoa</taxon>
        <taxon>Ecdysozoa</taxon>
        <taxon>Arthropoda</taxon>
        <taxon>Hexapoda</taxon>
        <taxon>Insecta</taxon>
        <taxon>Pterygota</taxon>
        <taxon>Neoptera</taxon>
        <taxon>Endopterygota</taxon>
        <taxon>Coleoptera</taxon>
        <taxon>Polyphaga</taxon>
        <taxon>Cucujiformia</taxon>
        <taxon>Chrysomeloidea</taxon>
        <taxon>Chrysomelidae</taxon>
        <taxon>Galerucinae</taxon>
        <taxon>Diabroticina</taxon>
        <taxon>Diabroticites</taxon>
        <taxon>Diabrotica</taxon>
    </lineage>
</organism>
<keyword evidence="3 4" id="KW-0326">Glycosidase</keyword>
<dbReference type="InterPro" id="IPR048913">
    <property type="entry name" value="BetaGal_gal-bd"/>
</dbReference>
<dbReference type="Pfam" id="PF21467">
    <property type="entry name" value="BetaGal_gal-bd"/>
    <property type="match status" value="1"/>
</dbReference>
<feature type="domain" description="Glycoside hydrolase 35 catalytic" evidence="6">
    <location>
        <begin position="29"/>
        <end position="353"/>
    </location>
</feature>
<accession>A0ABM5K6D1</accession>
<evidence type="ECO:0000256" key="1">
    <source>
        <dbReference type="ARBA" id="ARBA00009809"/>
    </source>
</evidence>
<feature type="domain" description="Beta-galactosidase 1-like first all-beta" evidence="7">
    <location>
        <begin position="419"/>
        <end position="540"/>
    </location>
</feature>
<evidence type="ECO:0000256" key="5">
    <source>
        <dbReference type="RuleBase" id="RU003679"/>
    </source>
</evidence>
<dbReference type="InterPro" id="IPR031330">
    <property type="entry name" value="Gly_Hdrlase_35_cat"/>
</dbReference>
<name>A0ABM5K6D1_DIAVI</name>
<sequence length="678" mass="77213">MALEALPTLYGYYTDGGITAGLSDKQPYFTLNNKNITIYSGAFYYFRVPRAYWRDRLRKMRAAGLNTVETYVPWNLHEPQSGVYDFGNGGSDFEDFLHVEEFLKFAKEEDLFALVRPGPYICSEWEFGGLPSWILRNTSSVRNSKDQNYLSYIKRYFNILLPLLALLQFQMGGPIIGFQIENEYGNTGNDDVEYLKYIQQIFEDNNLIELYFTSDSPSVNGRGAIPGILQTANFNSNPKWQLDKLNQLQYNKPTMAMEFYTGWFDHWLEDHHTVSSQQFKSLLEEILDYPSSVNQYMFVGSTNFGFTNGANSRKSGMDNTGLQPTTTSYDYDSPITEYGDYTEKYQIVKDAIAARNPVITKLPDQPKVQPLIKYESLQIEGQLTLADIINSEIQSGENVIHHTGDPIPMEQLPINNNSGQSFGYIVYRHTHAAAGAVKLTLTGTVRDTLLVLVNGTLITPVPSKKSDVDGVGFWRLVNTSLDLQTDTNTPETTYVIDVIVENMGRNNYGGLDQFRQFKGLADSFQVNGKNMTTFDIIPLEFKKSWNNALKNWQSLTSTQSTPALYKFKLNINNYPQDTYIDSTQWTKGITIVNGFVIGRHFFVGPQQSLYLPAPFLNKGENTIIVFENYNAPDELTFVDHPIFQSRGNSYNSRAIKKIKTIKIYSCYIWLSLYSLLNF</sequence>
<dbReference type="InterPro" id="IPR019801">
    <property type="entry name" value="Glyco_hydro_35_CS"/>
</dbReference>
<dbReference type="InterPro" id="IPR008979">
    <property type="entry name" value="Galactose-bd-like_sf"/>
</dbReference>
<proteinExistence type="inferred from homology"/>
<dbReference type="PRINTS" id="PR00742">
    <property type="entry name" value="GLHYDRLASE35"/>
</dbReference>
<dbReference type="InterPro" id="IPR001944">
    <property type="entry name" value="Glycoside_Hdrlase_35"/>
</dbReference>
<keyword evidence="2 4" id="KW-0378">Hydrolase</keyword>
<dbReference type="PANTHER" id="PTHR23421">
    <property type="entry name" value="BETA-GALACTOSIDASE RELATED"/>
    <property type="match status" value="1"/>
</dbReference>
<dbReference type="SUPFAM" id="SSF49785">
    <property type="entry name" value="Galactose-binding domain-like"/>
    <property type="match status" value="1"/>
</dbReference>
<evidence type="ECO:0000256" key="2">
    <source>
        <dbReference type="ARBA" id="ARBA00022801"/>
    </source>
</evidence>
<evidence type="ECO:0000259" key="8">
    <source>
        <dbReference type="Pfam" id="PF21467"/>
    </source>
</evidence>
<protein>
    <recommendedName>
        <fullName evidence="4">Beta-galactosidase</fullName>
        <ecNumber evidence="4">3.2.1.23</ecNumber>
    </recommendedName>
</protein>
<reference evidence="9" key="1">
    <citation type="submission" date="2025-05" db="UniProtKB">
        <authorList>
            <consortium name="EnsemblMetazoa"/>
        </authorList>
    </citation>
    <scope>IDENTIFICATION</scope>
</reference>